<proteinExistence type="inferred from homology"/>
<feature type="region of interest" description="Disordered" evidence="4">
    <location>
        <begin position="56"/>
        <end position="75"/>
    </location>
</feature>
<reference evidence="6 7" key="1">
    <citation type="submission" date="2016-12" db="EMBL/GenBank/DDBJ databases">
        <title>The new phylogeny of genus Mycobacterium.</title>
        <authorList>
            <person name="Tortoli E."/>
            <person name="Trovato A."/>
            <person name="Cirillo D.M."/>
        </authorList>
    </citation>
    <scope>NUCLEOTIDE SEQUENCE [LARGE SCALE GENOMIC DNA]</scope>
    <source>
        <strain evidence="6 7">DSM 45454</strain>
    </source>
</reference>
<evidence type="ECO:0000259" key="5">
    <source>
        <dbReference type="PROSITE" id="PS51898"/>
    </source>
</evidence>
<organism evidence="6 7">
    <name type="scientific">Mycolicibacter algericus DSM 45454</name>
    <dbReference type="NCBI Taxonomy" id="723879"/>
    <lineage>
        <taxon>Bacteria</taxon>
        <taxon>Bacillati</taxon>
        <taxon>Actinomycetota</taxon>
        <taxon>Actinomycetes</taxon>
        <taxon>Mycobacteriales</taxon>
        <taxon>Mycobacteriaceae</taxon>
        <taxon>Mycolicibacter</taxon>
    </lineage>
</organism>
<protein>
    <recommendedName>
        <fullName evidence="5">Tyr recombinase domain-containing protein</fullName>
    </recommendedName>
</protein>
<dbReference type="Pfam" id="PF00589">
    <property type="entry name" value="Phage_integrase"/>
    <property type="match status" value="1"/>
</dbReference>
<dbReference type="EMBL" id="MVHC01000036">
    <property type="protein sequence ID" value="OQZ93650.1"/>
    <property type="molecule type" value="Genomic_DNA"/>
</dbReference>
<dbReference type="SUPFAM" id="SSF56349">
    <property type="entry name" value="DNA breaking-rejoining enzymes"/>
    <property type="match status" value="1"/>
</dbReference>
<feature type="domain" description="Tyr recombinase" evidence="5">
    <location>
        <begin position="189"/>
        <end position="390"/>
    </location>
</feature>
<gene>
    <name evidence="6" type="ORF">BST10_19965</name>
</gene>
<dbReference type="InterPro" id="IPR011010">
    <property type="entry name" value="DNA_brk_join_enz"/>
</dbReference>
<comment type="similarity">
    <text evidence="1">Belongs to the 'phage' integrase family.</text>
</comment>
<dbReference type="InterPro" id="IPR010998">
    <property type="entry name" value="Integrase_recombinase_N"/>
</dbReference>
<evidence type="ECO:0000256" key="4">
    <source>
        <dbReference type="SAM" id="MobiDB-lite"/>
    </source>
</evidence>
<accession>A0ABX3RIJ7</accession>
<evidence type="ECO:0000256" key="1">
    <source>
        <dbReference type="ARBA" id="ARBA00008857"/>
    </source>
</evidence>
<sequence length="408" mass="45029">MAMGRPRLEIGTFGDINTQLLANGRWKARARFRDRDGVTREVKAVAATEAKAKAKLRGALKDRRRGPAGTDDELTPESTVADLLTHWIATCRADTALARTNGARPRKTEDTLDGYERVIDKILIPALRAVRLRELTTQRVDRYLRSCTPVSAARDARTVLSQACKMAVAYGALDYSPVAAAYTPPRSAPKPRALTPDDAVEMRRRIVKWQGGGSKLGPARGYDRLRIFDVLLATGARIGEVLALTWEDIHGLDGDGPVTVYIGHRLDKKSHRVDGRKAGGDSYTVTIPEFGAAALREQRALGIPFTPVFPTRRGTHQSEANVRTHWRAIRGEDFKWVVPHSIRKSVVTAVERSMGLEAAARQAGHSSSEITRRHYVERSVTVPDYTAALDEYSRPIRALQAAKEQQAG</sequence>
<evidence type="ECO:0000256" key="2">
    <source>
        <dbReference type="ARBA" id="ARBA00023125"/>
    </source>
</evidence>
<comment type="caution">
    <text evidence="6">The sequence shown here is derived from an EMBL/GenBank/DDBJ whole genome shotgun (WGS) entry which is preliminary data.</text>
</comment>
<dbReference type="InterPro" id="IPR013762">
    <property type="entry name" value="Integrase-like_cat_sf"/>
</dbReference>
<evidence type="ECO:0000256" key="3">
    <source>
        <dbReference type="ARBA" id="ARBA00023172"/>
    </source>
</evidence>
<name>A0ABX3RIJ7_MYCAL</name>
<dbReference type="PROSITE" id="PS51898">
    <property type="entry name" value="TYR_RECOMBINASE"/>
    <property type="match status" value="1"/>
</dbReference>
<dbReference type="Gene3D" id="1.10.150.130">
    <property type="match status" value="1"/>
</dbReference>
<dbReference type="InterPro" id="IPR002104">
    <property type="entry name" value="Integrase_catalytic"/>
</dbReference>
<evidence type="ECO:0000313" key="7">
    <source>
        <dbReference type="Proteomes" id="UP000192693"/>
    </source>
</evidence>
<dbReference type="PANTHER" id="PTHR30349">
    <property type="entry name" value="PHAGE INTEGRASE-RELATED"/>
    <property type="match status" value="1"/>
</dbReference>
<evidence type="ECO:0000313" key="6">
    <source>
        <dbReference type="EMBL" id="OQZ93650.1"/>
    </source>
</evidence>
<dbReference type="Gene3D" id="1.10.443.10">
    <property type="entry name" value="Intergrase catalytic core"/>
    <property type="match status" value="1"/>
</dbReference>
<dbReference type="InterPro" id="IPR050090">
    <property type="entry name" value="Tyrosine_recombinase_XerCD"/>
</dbReference>
<keyword evidence="7" id="KW-1185">Reference proteome</keyword>
<dbReference type="Proteomes" id="UP000192693">
    <property type="component" value="Unassembled WGS sequence"/>
</dbReference>
<dbReference type="PANTHER" id="PTHR30349:SF64">
    <property type="entry name" value="PROPHAGE INTEGRASE INTD-RELATED"/>
    <property type="match status" value="1"/>
</dbReference>
<keyword evidence="3" id="KW-0233">DNA recombination</keyword>
<keyword evidence="2" id="KW-0238">DNA-binding</keyword>
<feature type="compositionally biased region" description="Basic residues" evidence="4">
    <location>
        <begin position="56"/>
        <end position="66"/>
    </location>
</feature>